<proteinExistence type="predicted"/>
<evidence type="ECO:0000256" key="3">
    <source>
        <dbReference type="ARBA" id="ARBA00022829"/>
    </source>
</evidence>
<comment type="caution">
    <text evidence="5">The sequence shown here is derived from an EMBL/GenBank/DDBJ whole genome shotgun (WGS) entry which is preliminary data.</text>
</comment>
<dbReference type="GO" id="GO:0051304">
    <property type="term" value="P:chromosome separation"/>
    <property type="evidence" value="ECO:0007669"/>
    <property type="project" value="InterPro"/>
</dbReference>
<keyword evidence="6" id="KW-1185">Reference proteome</keyword>
<dbReference type="EMBL" id="AAEW02000034">
    <property type="protein sequence ID" value="EAT14306.1"/>
    <property type="molecule type" value="Genomic_DNA"/>
</dbReference>
<sequence length="191" mass="21505">MDTNDSPLKARLEAVLFSSDEPLRFDRLQALFEVETTVLRQALQELMVEYAQDNRGVVLQEVAGGFQIRTRAEYAAWILKLNKSRVTRLSKAATESLAIIAYRQPVTRAEIEYLRGVDSGGVVRMLMEKQLVKIVGKKDVPGRPLLYGTSRHFLEFFGLKDLSELPNLQEFADPEDGALSLEMDFDGHGNS</sequence>
<dbReference type="PANTHER" id="PTHR34298:SF2">
    <property type="entry name" value="SEGREGATION AND CONDENSATION PROTEIN B"/>
    <property type="match status" value="1"/>
</dbReference>
<dbReference type="InterPro" id="IPR036390">
    <property type="entry name" value="WH_DNA-bd_sf"/>
</dbReference>
<dbReference type="InterPro" id="IPR005234">
    <property type="entry name" value="ScpB_csome_segregation"/>
</dbReference>
<gene>
    <name evidence="5" type="ORF">Dace_0219</name>
</gene>
<evidence type="ECO:0000313" key="5">
    <source>
        <dbReference type="EMBL" id="EAT14306.1"/>
    </source>
</evidence>
<dbReference type="PIRSF" id="PIRSF019345">
    <property type="entry name" value="ScpB"/>
    <property type="match status" value="1"/>
</dbReference>
<dbReference type="AlphaFoldDB" id="Q1JVP3"/>
<keyword evidence="1" id="KW-0963">Cytoplasm</keyword>
<organism evidence="5 6">
    <name type="scientific">Desulfuromonas acetoxidans (strain DSM 684 / 11070)</name>
    <dbReference type="NCBI Taxonomy" id="281689"/>
    <lineage>
        <taxon>Bacteria</taxon>
        <taxon>Pseudomonadati</taxon>
        <taxon>Thermodesulfobacteriota</taxon>
        <taxon>Desulfuromonadia</taxon>
        <taxon>Desulfuromonadales</taxon>
        <taxon>Desulfuromonadaceae</taxon>
        <taxon>Desulfuromonas</taxon>
    </lineage>
</organism>
<keyword evidence="2" id="KW-0132">Cell division</keyword>
<evidence type="ECO:0000256" key="1">
    <source>
        <dbReference type="ARBA" id="ARBA00022490"/>
    </source>
</evidence>
<name>Q1JVP3_DESA6</name>
<reference evidence="5" key="1">
    <citation type="submission" date="2006-05" db="EMBL/GenBank/DDBJ databases">
        <title>Annotation of the draft genome assembly of Desulfuromonas acetoxidans DSM 684.</title>
        <authorList>
            <consortium name="US DOE Joint Genome Institute (JGI-ORNL)"/>
            <person name="Larimer F."/>
            <person name="Land M."/>
            <person name="Hauser L."/>
        </authorList>
    </citation>
    <scope>NUCLEOTIDE SEQUENCE [LARGE SCALE GENOMIC DNA]</scope>
    <source>
        <strain evidence="5">DSM 684</strain>
    </source>
</reference>
<accession>Q1JVP3</accession>
<dbReference type="RefSeq" id="WP_006003037.1">
    <property type="nucleotide sequence ID" value="NZ_AAEW02000034.1"/>
</dbReference>
<keyword evidence="4" id="KW-0131">Cell cycle</keyword>
<dbReference type="SUPFAM" id="SSF46785">
    <property type="entry name" value="Winged helix' DNA-binding domain"/>
    <property type="match status" value="2"/>
</dbReference>
<dbReference type="Pfam" id="PF04079">
    <property type="entry name" value="SMC_ScpB"/>
    <property type="match status" value="1"/>
</dbReference>
<dbReference type="Proteomes" id="UP000005695">
    <property type="component" value="Unassembled WGS sequence"/>
</dbReference>
<evidence type="ECO:0000256" key="4">
    <source>
        <dbReference type="ARBA" id="ARBA00023306"/>
    </source>
</evidence>
<evidence type="ECO:0000256" key="2">
    <source>
        <dbReference type="ARBA" id="ARBA00022618"/>
    </source>
</evidence>
<protein>
    <submittedName>
        <fullName evidence="5">Transcriptional regulator</fullName>
    </submittedName>
</protein>
<dbReference type="NCBIfam" id="TIGR00281">
    <property type="entry name" value="SMC-Scp complex subunit ScpB"/>
    <property type="match status" value="1"/>
</dbReference>
<dbReference type="Gene3D" id="1.10.10.10">
    <property type="entry name" value="Winged helix-like DNA-binding domain superfamily/Winged helix DNA-binding domain"/>
    <property type="match status" value="2"/>
</dbReference>
<dbReference type="GO" id="GO:0051301">
    <property type="term" value="P:cell division"/>
    <property type="evidence" value="ECO:0007669"/>
    <property type="project" value="UniProtKB-KW"/>
</dbReference>
<dbReference type="PANTHER" id="PTHR34298">
    <property type="entry name" value="SEGREGATION AND CONDENSATION PROTEIN B"/>
    <property type="match status" value="1"/>
</dbReference>
<reference evidence="5" key="2">
    <citation type="submission" date="2006-05" db="EMBL/GenBank/DDBJ databases">
        <title>Sequencing of the draft genome and assembly of Desulfuromonas acetoxidans DSM 684.</title>
        <authorList>
            <consortium name="US DOE Joint Genome Institute (JGI-PGF)"/>
            <person name="Copeland A."/>
            <person name="Lucas S."/>
            <person name="Lapidus A."/>
            <person name="Barry K."/>
            <person name="Detter J.C."/>
            <person name="Glavina del Rio T."/>
            <person name="Hammon N."/>
            <person name="Israni S."/>
            <person name="Dalin E."/>
            <person name="Tice H."/>
            <person name="Bruce D."/>
            <person name="Pitluck S."/>
            <person name="Richardson P."/>
        </authorList>
    </citation>
    <scope>NUCLEOTIDE SEQUENCE [LARGE SCALE GENOMIC DNA]</scope>
    <source>
        <strain evidence="5">DSM 684</strain>
    </source>
</reference>
<dbReference type="InterPro" id="IPR036388">
    <property type="entry name" value="WH-like_DNA-bd_sf"/>
</dbReference>
<dbReference type="OrthoDB" id="9806226at2"/>
<keyword evidence="3" id="KW-0159">Chromosome partition</keyword>
<evidence type="ECO:0000313" key="6">
    <source>
        <dbReference type="Proteomes" id="UP000005695"/>
    </source>
</evidence>